<accession>A0ABQ0SLZ6</accession>
<gene>
    <name evidence="2" type="ORF">BAG01nite_10290</name>
</gene>
<protein>
    <recommendedName>
        <fullName evidence="4">Secreted protein</fullName>
    </recommendedName>
</protein>
<proteinExistence type="predicted"/>
<keyword evidence="3" id="KW-1185">Reference proteome</keyword>
<organism evidence="2 3">
    <name type="scientific">Brevibacillus agri</name>
    <dbReference type="NCBI Taxonomy" id="51101"/>
    <lineage>
        <taxon>Bacteria</taxon>
        <taxon>Bacillati</taxon>
        <taxon>Bacillota</taxon>
        <taxon>Bacilli</taxon>
        <taxon>Bacillales</taxon>
        <taxon>Paenibacillaceae</taxon>
        <taxon>Brevibacillus</taxon>
    </lineage>
</organism>
<sequence length="77" mass="6885">MAETLAQAAAGALAAAAVSVASASGVPAVAALAAEGAPVSEASAKTASPGLVGCLAESEQAGMADTGSQAVSAAEAA</sequence>
<comment type="caution">
    <text evidence="2">The sequence shown here is derived from an EMBL/GenBank/DDBJ whole genome shotgun (WGS) entry which is preliminary data.</text>
</comment>
<evidence type="ECO:0000313" key="3">
    <source>
        <dbReference type="Proteomes" id="UP000317180"/>
    </source>
</evidence>
<reference evidence="2 3" key="1">
    <citation type="submission" date="2019-06" db="EMBL/GenBank/DDBJ databases">
        <title>Whole genome shotgun sequence of Brevibacillus agri NBRC 15538.</title>
        <authorList>
            <person name="Hosoyama A."/>
            <person name="Uohara A."/>
            <person name="Ohji S."/>
            <person name="Ichikawa N."/>
        </authorList>
    </citation>
    <scope>NUCLEOTIDE SEQUENCE [LARGE SCALE GENOMIC DNA]</scope>
    <source>
        <strain evidence="2 3">NBRC 15538</strain>
    </source>
</reference>
<dbReference type="EMBL" id="BJOD01000009">
    <property type="protein sequence ID" value="GED24927.1"/>
    <property type="molecule type" value="Genomic_DNA"/>
</dbReference>
<feature type="signal peptide" evidence="1">
    <location>
        <begin position="1"/>
        <end position="23"/>
    </location>
</feature>
<dbReference type="Proteomes" id="UP000317180">
    <property type="component" value="Unassembled WGS sequence"/>
</dbReference>
<evidence type="ECO:0000256" key="1">
    <source>
        <dbReference type="SAM" id="SignalP"/>
    </source>
</evidence>
<evidence type="ECO:0000313" key="2">
    <source>
        <dbReference type="EMBL" id="GED24927.1"/>
    </source>
</evidence>
<feature type="chain" id="PRO_5045041744" description="Secreted protein" evidence="1">
    <location>
        <begin position="24"/>
        <end position="77"/>
    </location>
</feature>
<keyword evidence="1" id="KW-0732">Signal</keyword>
<evidence type="ECO:0008006" key="4">
    <source>
        <dbReference type="Google" id="ProtNLM"/>
    </source>
</evidence>
<name>A0ABQ0SLZ6_9BACL</name>